<sequence length="874" mass="93609">MNIHASASLHGRAVLSLPAANDLGFLEAVFSCLKEGRLFSITRNPGDLERLGLPVETAPSGLSGTGWGHFTHVPRISDQPAQIVFTSGTEGRAKAILLSHRNLADVVARLNAAMGVDAGIREYIGVPVSYSFGLGRARAVAAAGGAVFLPDRFDPLQIGDMLAAGQINAISAVPSLWRQVLAAPQAIGRHGDKVRWIEIGSQYMAAADKLAMRQLFPKARILQHYGLTEASRTTFLDIAATPEAALESVGLPAHPDALRIGDDGAIIIRGDHVALGQVNEGGDIRPLADGGGWLETRDRGEIRDGRLYYLGRLDDQINLAGIKLGAEGLEAEIRRMVPLAGDHFAIAPVPDAARGEAVLLVIEEAARDQERLIEEAARLSLSRRGVRSRQGAGSALKLLHLDHLPRTGTGKVQRRLLPELWQRQHDIPAPASLPPAAVDLSPDEARLAGIWARVVGEARFIPEASFHELGGDSLSSVQIGLVMEAERLPRPVIRATLEGRSLREAAALMDGLPVSRDAANLPDATRRSWAVTMTRAVVALSVVLSHWGPGFFGRLGIADAAEAVLAPFYRMGTPGFAAVFGIGIGTFMLPGFAEKRASVLRRLNGSFRLVLLGLAVLGAIQLADLLARGQTIDGLAVANSFYGVLAYYALMLGTARWWLPALARLSQPLPWLLVGLPLLWICWQLVPSLLPYQQMQSLLEWPRLMLVAGYSVFKLTAIASAGMAVGLWFAQQRDTGRAALIMMVAGGLGSVVMALTLIEAHGIDPFGDRDSIFFTSLPGLIFYLSLAVLLTGIMLAALSSWGTWPAPVQLPLKLLLVVGGLALPIYVFHGLVIPGRDLLASLGVPDGLALAVTMGLFLASMALSGRWLWRIYFD</sequence>
<dbReference type="SUPFAM" id="SSF47336">
    <property type="entry name" value="ACP-like"/>
    <property type="match status" value="1"/>
</dbReference>
<dbReference type="PANTHER" id="PTHR43201">
    <property type="entry name" value="ACYL-COA SYNTHETASE"/>
    <property type="match status" value="1"/>
</dbReference>
<dbReference type="PROSITE" id="PS00455">
    <property type="entry name" value="AMP_BINDING"/>
    <property type="match status" value="1"/>
</dbReference>
<evidence type="ECO:0000313" key="6">
    <source>
        <dbReference type="Proteomes" id="UP001595557"/>
    </source>
</evidence>
<keyword evidence="2" id="KW-0436">Ligase</keyword>
<comment type="caution">
    <text evidence="5">The sequence shown here is derived from an EMBL/GenBank/DDBJ whole genome shotgun (WGS) entry which is preliminary data.</text>
</comment>
<evidence type="ECO:0000256" key="3">
    <source>
        <dbReference type="SAM" id="Phobius"/>
    </source>
</evidence>
<proteinExistence type="inferred from homology"/>
<keyword evidence="3" id="KW-0812">Transmembrane</keyword>
<feature type="domain" description="Carrier" evidence="4">
    <location>
        <begin position="438"/>
        <end position="513"/>
    </location>
</feature>
<feature type="transmembrane region" description="Helical" evidence="3">
    <location>
        <begin position="635"/>
        <end position="659"/>
    </location>
</feature>
<feature type="transmembrane region" description="Helical" evidence="3">
    <location>
        <begin position="848"/>
        <end position="869"/>
    </location>
</feature>
<dbReference type="Pfam" id="PF00501">
    <property type="entry name" value="AMP-binding"/>
    <property type="match status" value="1"/>
</dbReference>
<dbReference type="RefSeq" id="WP_207469642.1">
    <property type="nucleotide sequence ID" value="NZ_JAFNAW010000030.1"/>
</dbReference>
<keyword evidence="3" id="KW-0472">Membrane</keyword>
<dbReference type="PANTHER" id="PTHR43201:SF5">
    <property type="entry name" value="MEDIUM-CHAIN ACYL-COA LIGASE ACSF2, MITOCHONDRIAL"/>
    <property type="match status" value="1"/>
</dbReference>
<dbReference type="Proteomes" id="UP001595557">
    <property type="component" value="Unassembled WGS sequence"/>
</dbReference>
<protein>
    <submittedName>
        <fullName evidence="5">AMP-binding protein</fullName>
    </submittedName>
</protein>
<name>A0ABV7IKY0_9RHOB</name>
<organism evidence="5 6">
    <name type="scientific">Paracoccus fontiphilus</name>
    <dbReference type="NCBI Taxonomy" id="1815556"/>
    <lineage>
        <taxon>Bacteria</taxon>
        <taxon>Pseudomonadati</taxon>
        <taxon>Pseudomonadota</taxon>
        <taxon>Alphaproteobacteria</taxon>
        <taxon>Rhodobacterales</taxon>
        <taxon>Paracoccaceae</taxon>
        <taxon>Paracoccus</taxon>
    </lineage>
</organism>
<dbReference type="EMBL" id="JBHRTE010000064">
    <property type="protein sequence ID" value="MFC3169440.1"/>
    <property type="molecule type" value="Genomic_DNA"/>
</dbReference>
<keyword evidence="3" id="KW-1133">Transmembrane helix</keyword>
<dbReference type="InterPro" id="IPR036736">
    <property type="entry name" value="ACP-like_sf"/>
</dbReference>
<dbReference type="CDD" id="cd04433">
    <property type="entry name" value="AFD_class_I"/>
    <property type="match status" value="1"/>
</dbReference>
<reference evidence="6" key="1">
    <citation type="journal article" date="2019" name="Int. J. Syst. Evol. Microbiol.">
        <title>The Global Catalogue of Microorganisms (GCM) 10K type strain sequencing project: providing services to taxonomists for standard genome sequencing and annotation.</title>
        <authorList>
            <consortium name="The Broad Institute Genomics Platform"/>
            <consortium name="The Broad Institute Genome Sequencing Center for Infectious Disease"/>
            <person name="Wu L."/>
            <person name="Ma J."/>
        </authorList>
    </citation>
    <scope>NUCLEOTIDE SEQUENCE [LARGE SCALE GENOMIC DNA]</scope>
    <source>
        <strain evidence="6">KCTC 52239</strain>
    </source>
</reference>
<feature type="transmembrane region" description="Helical" evidence="3">
    <location>
        <begin position="575"/>
        <end position="593"/>
    </location>
</feature>
<gene>
    <name evidence="5" type="ORF">ACFOD7_15405</name>
</gene>
<evidence type="ECO:0000256" key="2">
    <source>
        <dbReference type="ARBA" id="ARBA00022598"/>
    </source>
</evidence>
<dbReference type="Gene3D" id="3.40.50.12780">
    <property type="entry name" value="N-terminal domain of ligase-like"/>
    <property type="match status" value="1"/>
</dbReference>
<evidence type="ECO:0000256" key="1">
    <source>
        <dbReference type="ARBA" id="ARBA00006432"/>
    </source>
</evidence>
<dbReference type="InterPro" id="IPR045851">
    <property type="entry name" value="AMP-bd_C_sf"/>
</dbReference>
<dbReference type="InterPro" id="IPR009081">
    <property type="entry name" value="PP-bd_ACP"/>
</dbReference>
<feature type="transmembrane region" description="Helical" evidence="3">
    <location>
        <begin position="704"/>
        <end position="728"/>
    </location>
</feature>
<evidence type="ECO:0000259" key="4">
    <source>
        <dbReference type="PROSITE" id="PS50075"/>
    </source>
</evidence>
<accession>A0ABV7IKY0</accession>
<dbReference type="SUPFAM" id="SSF56801">
    <property type="entry name" value="Acetyl-CoA synthetase-like"/>
    <property type="match status" value="1"/>
</dbReference>
<feature type="transmembrane region" description="Helical" evidence="3">
    <location>
        <begin position="780"/>
        <end position="798"/>
    </location>
</feature>
<dbReference type="InterPro" id="IPR000873">
    <property type="entry name" value="AMP-dep_synth/lig_dom"/>
</dbReference>
<evidence type="ECO:0000313" key="5">
    <source>
        <dbReference type="EMBL" id="MFC3169440.1"/>
    </source>
</evidence>
<feature type="transmembrane region" description="Helical" evidence="3">
    <location>
        <begin position="810"/>
        <end position="828"/>
    </location>
</feature>
<dbReference type="InterPro" id="IPR020845">
    <property type="entry name" value="AMP-binding_CS"/>
</dbReference>
<dbReference type="Gene3D" id="3.30.300.30">
    <property type="match status" value="1"/>
</dbReference>
<feature type="transmembrane region" description="Helical" evidence="3">
    <location>
        <begin position="740"/>
        <end position="760"/>
    </location>
</feature>
<feature type="transmembrane region" description="Helical" evidence="3">
    <location>
        <begin position="671"/>
        <end position="692"/>
    </location>
</feature>
<dbReference type="PROSITE" id="PS50075">
    <property type="entry name" value="CARRIER"/>
    <property type="match status" value="1"/>
</dbReference>
<dbReference type="Gene3D" id="1.10.1200.10">
    <property type="entry name" value="ACP-like"/>
    <property type="match status" value="1"/>
</dbReference>
<comment type="similarity">
    <text evidence="1">Belongs to the ATP-dependent AMP-binding enzyme family.</text>
</comment>
<dbReference type="Pfam" id="PF00550">
    <property type="entry name" value="PP-binding"/>
    <property type="match status" value="1"/>
</dbReference>
<keyword evidence="6" id="KW-1185">Reference proteome</keyword>
<feature type="transmembrane region" description="Helical" evidence="3">
    <location>
        <begin position="605"/>
        <end position="623"/>
    </location>
</feature>
<dbReference type="InterPro" id="IPR042099">
    <property type="entry name" value="ANL_N_sf"/>
</dbReference>